<accession>A0A645FA44</accession>
<evidence type="ECO:0000313" key="1">
    <source>
        <dbReference type="EMBL" id="MPN11255.1"/>
    </source>
</evidence>
<protein>
    <submittedName>
        <fullName evidence="1">Uncharacterized protein</fullName>
    </submittedName>
</protein>
<organism evidence="1">
    <name type="scientific">bioreactor metagenome</name>
    <dbReference type="NCBI Taxonomy" id="1076179"/>
    <lineage>
        <taxon>unclassified sequences</taxon>
        <taxon>metagenomes</taxon>
        <taxon>ecological metagenomes</taxon>
    </lineage>
</organism>
<reference evidence="1" key="1">
    <citation type="submission" date="2019-08" db="EMBL/GenBank/DDBJ databases">
        <authorList>
            <person name="Kucharzyk K."/>
            <person name="Murdoch R.W."/>
            <person name="Higgins S."/>
            <person name="Loffler F."/>
        </authorList>
    </citation>
    <scope>NUCLEOTIDE SEQUENCE</scope>
</reference>
<gene>
    <name evidence="1" type="ORF">SDC9_158556</name>
</gene>
<sequence length="77" mass="8672">MDLHDVIGKFILILTLAFGFGADDPQNEFMLRHGADIIAHPAGKAAAYIRIAAFQNHAYTQLRLPHNLNLNFCRIRL</sequence>
<proteinExistence type="predicted"/>
<dbReference type="EMBL" id="VSSQ01057451">
    <property type="protein sequence ID" value="MPN11255.1"/>
    <property type="molecule type" value="Genomic_DNA"/>
</dbReference>
<dbReference type="AlphaFoldDB" id="A0A645FA44"/>
<name>A0A645FA44_9ZZZZ</name>
<comment type="caution">
    <text evidence="1">The sequence shown here is derived from an EMBL/GenBank/DDBJ whole genome shotgun (WGS) entry which is preliminary data.</text>
</comment>